<evidence type="ECO:0000256" key="1">
    <source>
        <dbReference type="SAM" id="MobiDB-lite"/>
    </source>
</evidence>
<keyword evidence="3" id="KW-1185">Reference proteome</keyword>
<dbReference type="EMBL" id="NBCO01000037">
    <property type="protein sequence ID" value="ORC85163.1"/>
    <property type="molecule type" value="Genomic_DNA"/>
</dbReference>
<feature type="compositionally biased region" description="Polar residues" evidence="1">
    <location>
        <begin position="1"/>
        <end position="10"/>
    </location>
</feature>
<comment type="caution">
    <text evidence="2">The sequence shown here is derived from an EMBL/GenBank/DDBJ whole genome shotgun (WGS) entry which is preliminary data.</text>
</comment>
<dbReference type="VEuPathDB" id="TriTrypDB:TM35_000371360"/>
<dbReference type="RefSeq" id="XP_028879229.1">
    <property type="nucleotide sequence ID" value="XM_029029436.1"/>
</dbReference>
<feature type="compositionally biased region" description="Polar residues" evidence="1">
    <location>
        <begin position="36"/>
        <end position="54"/>
    </location>
</feature>
<gene>
    <name evidence="2" type="ORF">TM35_000371360</name>
</gene>
<proteinExistence type="predicted"/>
<evidence type="ECO:0000313" key="2">
    <source>
        <dbReference type="EMBL" id="ORC85163.1"/>
    </source>
</evidence>
<evidence type="ECO:0000313" key="3">
    <source>
        <dbReference type="Proteomes" id="UP000192257"/>
    </source>
</evidence>
<feature type="non-terminal residue" evidence="2">
    <location>
        <position position="109"/>
    </location>
</feature>
<organism evidence="2 3">
    <name type="scientific">Trypanosoma theileri</name>
    <dbReference type="NCBI Taxonomy" id="67003"/>
    <lineage>
        <taxon>Eukaryota</taxon>
        <taxon>Discoba</taxon>
        <taxon>Euglenozoa</taxon>
        <taxon>Kinetoplastea</taxon>
        <taxon>Metakinetoplastina</taxon>
        <taxon>Trypanosomatida</taxon>
        <taxon>Trypanosomatidae</taxon>
        <taxon>Trypanosoma</taxon>
    </lineage>
</organism>
<feature type="compositionally biased region" description="Low complexity" evidence="1">
    <location>
        <begin position="21"/>
        <end position="35"/>
    </location>
</feature>
<dbReference type="AlphaFoldDB" id="A0A1X0NL37"/>
<dbReference type="GeneID" id="39989216"/>
<feature type="non-terminal residue" evidence="2">
    <location>
        <position position="1"/>
    </location>
</feature>
<dbReference type="Proteomes" id="UP000192257">
    <property type="component" value="Unassembled WGS sequence"/>
</dbReference>
<name>A0A1X0NL37_9TRYP</name>
<accession>A0A1X0NL37</accession>
<reference evidence="2 3" key="1">
    <citation type="submission" date="2017-03" db="EMBL/GenBank/DDBJ databases">
        <title>An alternative strategy for trypanosome survival in the mammalian bloodstream revealed through genome and transcriptome analysis of the ubiquitous bovine parasite Trypanosoma (Megatrypanum) theileri.</title>
        <authorList>
            <person name="Kelly S."/>
            <person name="Ivens A."/>
            <person name="Mott A."/>
            <person name="O'Neill E."/>
            <person name="Emms D."/>
            <person name="Macleod O."/>
            <person name="Voorheis P."/>
            <person name="Matthews J."/>
            <person name="Matthews K."/>
            <person name="Carrington M."/>
        </authorList>
    </citation>
    <scope>NUCLEOTIDE SEQUENCE [LARGE SCALE GENOMIC DNA]</scope>
    <source>
        <strain evidence="2">Edinburgh</strain>
    </source>
</reference>
<feature type="region of interest" description="Disordered" evidence="1">
    <location>
        <begin position="1"/>
        <end position="63"/>
    </location>
</feature>
<protein>
    <submittedName>
        <fullName evidence="2">Uncharacterized protein</fullName>
    </submittedName>
</protein>
<sequence>GKYSSPLRNDSSLHKERSFGPRRGSSGRTRSRPTTANSAGETCRSHGTPTQHGTISGPLGRNNKQVRTLDIIDVNNLGKWATASWTLPEPLTQGLCAPFKGHNIIHRSH</sequence>